<reference evidence="1" key="1">
    <citation type="submission" date="2025-08" db="UniProtKB">
        <authorList>
            <consortium name="Ensembl"/>
        </authorList>
    </citation>
    <scope>IDENTIFICATION</scope>
</reference>
<dbReference type="AlphaFoldDB" id="A0A8D0BGP5"/>
<dbReference type="GeneTree" id="ENSGT00530000066138"/>
<keyword evidence="2" id="KW-1185">Reference proteome</keyword>
<dbReference type="Ensembl" id="ENSSMRT00000009358.1">
    <property type="protein sequence ID" value="ENSSMRP00000008015.1"/>
    <property type="gene ID" value="ENSSMRG00000006424.1"/>
</dbReference>
<sequence>MRVRPPPPPLPPFSTPLSLLLPPSSSARRATLLTVPTLMAASSEEDIDRRPIRRVRSKSDTPYLAEARISFNLEAGEWHLPPPSRPSSVLRRCASSPSSLLHPEATTHTTGCARFVSAGCSVCVCVFKSYRLLWRRRL</sequence>
<dbReference type="Proteomes" id="UP000694421">
    <property type="component" value="Unplaced"/>
</dbReference>
<reference evidence="1" key="2">
    <citation type="submission" date="2025-09" db="UniProtKB">
        <authorList>
            <consortium name="Ensembl"/>
        </authorList>
    </citation>
    <scope>IDENTIFICATION</scope>
</reference>
<evidence type="ECO:0000313" key="1">
    <source>
        <dbReference type="Ensembl" id="ENSSMRP00000008015.1"/>
    </source>
</evidence>
<name>A0A8D0BGP5_SALMN</name>
<protein>
    <submittedName>
        <fullName evidence="1">Uncharacterized protein</fullName>
    </submittedName>
</protein>
<organism evidence="1 2">
    <name type="scientific">Salvator merianae</name>
    <name type="common">Argentine black and white tegu</name>
    <name type="synonym">Tupinambis merianae</name>
    <dbReference type="NCBI Taxonomy" id="96440"/>
    <lineage>
        <taxon>Eukaryota</taxon>
        <taxon>Metazoa</taxon>
        <taxon>Chordata</taxon>
        <taxon>Craniata</taxon>
        <taxon>Vertebrata</taxon>
        <taxon>Euteleostomi</taxon>
        <taxon>Lepidosauria</taxon>
        <taxon>Squamata</taxon>
        <taxon>Bifurcata</taxon>
        <taxon>Unidentata</taxon>
        <taxon>Episquamata</taxon>
        <taxon>Laterata</taxon>
        <taxon>Teiioidea</taxon>
        <taxon>Teiidae</taxon>
        <taxon>Salvator</taxon>
    </lineage>
</organism>
<evidence type="ECO:0000313" key="2">
    <source>
        <dbReference type="Proteomes" id="UP000694421"/>
    </source>
</evidence>
<proteinExistence type="predicted"/>
<accession>A0A8D0BGP5</accession>